<feature type="domain" description="Type I restriction modification DNA specificity" evidence="4">
    <location>
        <begin position="2"/>
        <end position="164"/>
    </location>
</feature>
<dbReference type="RefSeq" id="WP_319953091.1">
    <property type="nucleotide sequence ID" value="NZ_JAXAVX010000001.1"/>
</dbReference>
<dbReference type="CDD" id="cd17252">
    <property type="entry name" value="RMtype1_S_EcoKI-TRD1-CR1_like"/>
    <property type="match status" value="1"/>
</dbReference>
<organism evidence="5 6">
    <name type="scientific">Patulibacter brassicae</name>
    <dbReference type="NCBI Taxonomy" id="1705717"/>
    <lineage>
        <taxon>Bacteria</taxon>
        <taxon>Bacillati</taxon>
        <taxon>Actinomycetota</taxon>
        <taxon>Thermoleophilia</taxon>
        <taxon>Solirubrobacterales</taxon>
        <taxon>Patulibacteraceae</taxon>
        <taxon>Patulibacter</taxon>
    </lineage>
</organism>
<proteinExistence type="inferred from homology"/>
<keyword evidence="5" id="KW-0255">Endonuclease</keyword>
<keyword evidence="2" id="KW-0680">Restriction system</keyword>
<keyword evidence="5" id="KW-0378">Hydrolase</keyword>
<evidence type="ECO:0000256" key="1">
    <source>
        <dbReference type="ARBA" id="ARBA00010923"/>
    </source>
</evidence>
<evidence type="ECO:0000256" key="3">
    <source>
        <dbReference type="ARBA" id="ARBA00023125"/>
    </source>
</evidence>
<reference evidence="5 6" key="1">
    <citation type="submission" date="2023-11" db="EMBL/GenBank/DDBJ databases">
        <authorList>
            <person name="Xu M."/>
            <person name="Jiang T."/>
        </authorList>
    </citation>
    <scope>NUCLEOTIDE SEQUENCE [LARGE SCALE GENOMIC DNA]</scope>
    <source>
        <strain evidence="5 6">SD</strain>
    </source>
</reference>
<dbReference type="Pfam" id="PF01420">
    <property type="entry name" value="Methylase_S"/>
    <property type="match status" value="1"/>
</dbReference>
<keyword evidence="6" id="KW-1185">Reference proteome</keyword>
<evidence type="ECO:0000313" key="6">
    <source>
        <dbReference type="Proteomes" id="UP001277761"/>
    </source>
</evidence>
<evidence type="ECO:0000256" key="2">
    <source>
        <dbReference type="ARBA" id="ARBA00022747"/>
    </source>
</evidence>
<dbReference type="InterPro" id="IPR000055">
    <property type="entry name" value="Restrct_endonuc_typeI_TRD"/>
</dbReference>
<dbReference type="PANTHER" id="PTHR30408">
    <property type="entry name" value="TYPE-1 RESTRICTION ENZYME ECOKI SPECIFICITY PROTEIN"/>
    <property type="match status" value="1"/>
</dbReference>
<comment type="caution">
    <text evidence="5">The sequence shown here is derived from an EMBL/GenBank/DDBJ whole genome shotgun (WGS) entry which is preliminary data.</text>
</comment>
<dbReference type="InterPro" id="IPR052021">
    <property type="entry name" value="Type-I_RS_S_subunit"/>
</dbReference>
<keyword evidence="3" id="KW-0238">DNA-binding</keyword>
<dbReference type="InterPro" id="IPR044946">
    <property type="entry name" value="Restrct_endonuc_typeI_TRD_sf"/>
</dbReference>
<dbReference type="PANTHER" id="PTHR30408:SF12">
    <property type="entry name" value="TYPE I RESTRICTION ENZYME MJAVIII SPECIFICITY SUBUNIT"/>
    <property type="match status" value="1"/>
</dbReference>
<comment type="similarity">
    <text evidence="1">Belongs to the type-I restriction system S methylase family.</text>
</comment>
<protein>
    <submittedName>
        <fullName evidence="5">Restriction endonuclease subunit S</fullName>
        <ecNumber evidence="5">3.1.21.-</ecNumber>
    </submittedName>
</protein>
<dbReference type="EC" id="3.1.21.-" evidence="5"/>
<accession>A0ABU4VH81</accession>
<evidence type="ECO:0000259" key="4">
    <source>
        <dbReference type="Pfam" id="PF01420"/>
    </source>
</evidence>
<keyword evidence="5" id="KW-0540">Nuclease</keyword>
<dbReference type="Gene3D" id="3.90.220.20">
    <property type="entry name" value="DNA methylase specificity domains"/>
    <property type="match status" value="2"/>
</dbReference>
<dbReference type="GO" id="GO:0016787">
    <property type="term" value="F:hydrolase activity"/>
    <property type="evidence" value="ECO:0007669"/>
    <property type="project" value="UniProtKB-KW"/>
</dbReference>
<gene>
    <name evidence="5" type="ORF">SK069_02745</name>
</gene>
<dbReference type="GO" id="GO:0004519">
    <property type="term" value="F:endonuclease activity"/>
    <property type="evidence" value="ECO:0007669"/>
    <property type="project" value="UniProtKB-KW"/>
</dbReference>
<dbReference type="Proteomes" id="UP001277761">
    <property type="component" value="Unassembled WGS sequence"/>
</dbReference>
<name>A0ABU4VH81_9ACTN</name>
<dbReference type="EMBL" id="JAXAVX010000001">
    <property type="protein sequence ID" value="MDX8150499.1"/>
    <property type="molecule type" value="Genomic_DNA"/>
</dbReference>
<dbReference type="SUPFAM" id="SSF116734">
    <property type="entry name" value="DNA methylase specificity domain"/>
    <property type="match status" value="2"/>
</dbReference>
<evidence type="ECO:0000313" key="5">
    <source>
        <dbReference type="EMBL" id="MDX8150499.1"/>
    </source>
</evidence>
<sequence length="388" mass="42066">MGDVAEQIRGVTFAKADAISEPEPGRTAILRAGNITDRGLALRDLVYVPSTRVAERQRLRPGDIVIATSSGSLSVVGKASRVEAPIDAAFGAFLKVLRPRQDRIDPSYFAHYFQTPAYRHRVSAAAAGASINNLRTADLDEVELPLPPLDEQRRIARILDAADDLRVRRRRSINALGQLGEAIVPTSPPTQAQLGDLLDRIESGRSPVCETRPAESGEWGVLKLGAVSSSEYRPSENKAMLSAEVPDHDLVVAAGDILLARKNTLELVGTSVFVSSTPPRLLLPDLIFRLVPRTDAPVTARYLQAALAQPEVRHQIRRLAGGSAGSMPNISKTRLLTVSIGVPPLEVQKRFDEASEAAGRRLRDAREHLAQLDALFASLQQRAFAGEL</sequence>